<accession>A0A1W6ZP91</accession>
<evidence type="ECO:0000256" key="1">
    <source>
        <dbReference type="SAM" id="MobiDB-lite"/>
    </source>
</evidence>
<dbReference type="OrthoDB" id="6810892at2"/>
<dbReference type="EMBL" id="CP021112">
    <property type="protein sequence ID" value="ARP99216.1"/>
    <property type="molecule type" value="Genomic_DNA"/>
</dbReference>
<feature type="compositionally biased region" description="Basic residues" evidence="1">
    <location>
        <begin position="48"/>
        <end position="58"/>
    </location>
</feature>
<organism evidence="3 4">
    <name type="scientific">Pseudorhodoplanes sinuspersici</name>
    <dbReference type="NCBI Taxonomy" id="1235591"/>
    <lineage>
        <taxon>Bacteria</taxon>
        <taxon>Pseudomonadati</taxon>
        <taxon>Pseudomonadota</taxon>
        <taxon>Alphaproteobacteria</taxon>
        <taxon>Hyphomicrobiales</taxon>
        <taxon>Pseudorhodoplanes</taxon>
    </lineage>
</organism>
<feature type="signal peptide" evidence="2">
    <location>
        <begin position="1"/>
        <end position="20"/>
    </location>
</feature>
<keyword evidence="2" id="KW-0732">Signal</keyword>
<feature type="chain" id="PRO_5043747219" evidence="2">
    <location>
        <begin position="21"/>
        <end position="475"/>
    </location>
</feature>
<protein>
    <submittedName>
        <fullName evidence="3">Uncharacterized protein</fullName>
    </submittedName>
</protein>
<dbReference type="STRING" id="1235591.CAK95_09050"/>
<dbReference type="InterPro" id="IPR002477">
    <property type="entry name" value="Peptidoglycan-bd-like"/>
</dbReference>
<dbReference type="RefSeq" id="WP_086087623.1">
    <property type="nucleotide sequence ID" value="NZ_CP021112.1"/>
</dbReference>
<dbReference type="Gene3D" id="1.10.101.10">
    <property type="entry name" value="PGBD-like superfamily/PGBD"/>
    <property type="match status" value="1"/>
</dbReference>
<dbReference type="Pfam" id="PF13365">
    <property type="entry name" value="Trypsin_2"/>
    <property type="match status" value="1"/>
</dbReference>
<dbReference type="InterPro" id="IPR036365">
    <property type="entry name" value="PGBD-like_sf"/>
</dbReference>
<dbReference type="SUPFAM" id="SSF47090">
    <property type="entry name" value="PGBD-like"/>
    <property type="match status" value="1"/>
</dbReference>
<keyword evidence="4" id="KW-1185">Reference proteome</keyword>
<dbReference type="InterPro" id="IPR009003">
    <property type="entry name" value="Peptidase_S1_PA"/>
</dbReference>
<dbReference type="KEGG" id="psin:CAK95_09050"/>
<gene>
    <name evidence="3" type="ORF">CAK95_09050</name>
</gene>
<dbReference type="Pfam" id="PF01471">
    <property type="entry name" value="PG_binding_1"/>
    <property type="match status" value="1"/>
</dbReference>
<dbReference type="Proteomes" id="UP000194137">
    <property type="component" value="Chromosome"/>
</dbReference>
<feature type="compositionally biased region" description="Low complexity" evidence="1">
    <location>
        <begin position="24"/>
        <end position="39"/>
    </location>
</feature>
<name>A0A1W6ZP91_9HYPH</name>
<dbReference type="SUPFAM" id="SSF50494">
    <property type="entry name" value="Trypsin-like serine proteases"/>
    <property type="match status" value="1"/>
</dbReference>
<proteinExistence type="predicted"/>
<dbReference type="InterPro" id="IPR036366">
    <property type="entry name" value="PGBDSf"/>
</dbReference>
<reference evidence="3 4" key="1">
    <citation type="submission" date="2017-05" db="EMBL/GenBank/DDBJ databases">
        <title>Full genome sequence of Pseudorhodoplanes sinuspersici.</title>
        <authorList>
            <person name="Dastgheib S.M.M."/>
            <person name="Shavandi M."/>
            <person name="Tirandaz H."/>
        </authorList>
    </citation>
    <scope>NUCLEOTIDE SEQUENCE [LARGE SCALE GENOMIC DNA]</scope>
    <source>
        <strain evidence="3 4">RIPI110</strain>
    </source>
</reference>
<evidence type="ECO:0000256" key="2">
    <source>
        <dbReference type="SAM" id="SignalP"/>
    </source>
</evidence>
<dbReference type="Gene3D" id="2.40.10.10">
    <property type="entry name" value="Trypsin-like serine proteases"/>
    <property type="match status" value="2"/>
</dbReference>
<feature type="region of interest" description="Disordered" evidence="1">
    <location>
        <begin position="20"/>
        <end position="77"/>
    </location>
</feature>
<dbReference type="AlphaFoldDB" id="A0A1W6ZP91"/>
<evidence type="ECO:0000313" key="4">
    <source>
        <dbReference type="Proteomes" id="UP000194137"/>
    </source>
</evidence>
<evidence type="ECO:0000313" key="3">
    <source>
        <dbReference type="EMBL" id="ARP99216.1"/>
    </source>
</evidence>
<sequence>MRFAAWTTVIALAFISQAMGQNTAPKAEQKQQPAARPEAAPVPPAKPAAKKKAPQKAAKKSEKSGNSEQPPAPAMTPNQREAYTAMPVAERLAIQSDLIWSGDLAGAADPAFGDRAIAAVRAFQHRNKFEETGIITPDQRQALATATRNRKDHIGWRLVEDDATPGVRLGIPSKLVPRSELGATGTRWSSARGEIQIETFREKMAGATLNELFEDLKKKPTSRRVEFTSVQGNTFLISGLQGLKKFHVRVFMKDNEARGLTILYDQAMEGIVLPMVDIMANAFIPFGDAATASATRKVQYGSGIVVTQSGHVVTDRQLAGDCQTIVIAGLGRADRLADDKTTDLTLLQVNGADHLKSLRFSSDAPKSTDLTLLGIAAPETQAGARDVTSANAKLRGVDGSRVLMDARPIRGFVGGGAFDGQGQFVGMIAAANQPSFIPTSSIRKFLDGAGVYPAIGKSDIAAAKNAIVRVVCVRK</sequence>
<dbReference type="InterPro" id="IPR043504">
    <property type="entry name" value="Peptidase_S1_PA_chymotrypsin"/>
</dbReference>